<name>A0A212CKE8_CEREH</name>
<keyword evidence="3" id="KW-1185">Reference proteome</keyword>
<feature type="compositionally biased region" description="Basic and acidic residues" evidence="1">
    <location>
        <begin position="126"/>
        <end position="140"/>
    </location>
</feature>
<proteinExistence type="predicted"/>
<feature type="compositionally biased region" description="Pro residues" evidence="1">
    <location>
        <begin position="170"/>
        <end position="180"/>
    </location>
</feature>
<feature type="compositionally biased region" description="Low complexity" evidence="1">
    <location>
        <begin position="147"/>
        <end position="162"/>
    </location>
</feature>
<feature type="compositionally biased region" description="Low complexity" evidence="1">
    <location>
        <begin position="181"/>
        <end position="190"/>
    </location>
</feature>
<evidence type="ECO:0000256" key="1">
    <source>
        <dbReference type="SAM" id="MobiDB-lite"/>
    </source>
</evidence>
<feature type="compositionally biased region" description="Basic and acidic residues" evidence="1">
    <location>
        <begin position="57"/>
        <end position="68"/>
    </location>
</feature>
<reference evidence="2 3" key="1">
    <citation type="journal article" date="2018" name="Mol. Genet. Genomics">
        <title>The red deer Cervus elaphus genome CerEla1.0: sequencing, annotating, genes, and chromosomes.</title>
        <authorList>
            <person name="Bana N.A."/>
            <person name="Nyiri A."/>
            <person name="Nagy J."/>
            <person name="Frank K."/>
            <person name="Nagy T."/>
            <person name="Steger V."/>
            <person name="Schiller M."/>
            <person name="Lakatos P."/>
            <person name="Sugar L."/>
            <person name="Horn P."/>
            <person name="Barta E."/>
            <person name="Orosz L."/>
        </authorList>
    </citation>
    <scope>NUCLEOTIDE SEQUENCE [LARGE SCALE GENOMIC DNA]</scope>
    <source>
        <strain evidence="2">Hungarian</strain>
    </source>
</reference>
<feature type="compositionally biased region" description="Basic and acidic residues" evidence="1">
    <location>
        <begin position="80"/>
        <end position="91"/>
    </location>
</feature>
<dbReference type="EMBL" id="MKHE01000018">
    <property type="protein sequence ID" value="OWK06451.1"/>
    <property type="molecule type" value="Genomic_DNA"/>
</dbReference>
<gene>
    <name evidence="2" type="ORF">Celaphus_00012452</name>
</gene>
<dbReference type="AlphaFoldDB" id="A0A212CKE8"/>
<evidence type="ECO:0000313" key="3">
    <source>
        <dbReference type="Proteomes" id="UP000242450"/>
    </source>
</evidence>
<sequence>MGPDSSKSSVRPGRPPDVAAGAGGQRPPPCQAAQQKSAKDPLTVNKATVLLNAKGLTKMERSSREIRNTHRKKEGAPAGDKCHRKEPREPSGRPGRALAERRAGEVRRAAGGGSGAGRGRGRAGRRRGDAAKRPEEESRGQRRSARRAAPPAFLLSPAPSWSRINVAPLPAGPGPAPPGPSGLSPLSCKS</sequence>
<accession>A0A212CKE8</accession>
<protein>
    <submittedName>
        <fullName evidence="2">Uncharacterized protein</fullName>
    </submittedName>
</protein>
<feature type="compositionally biased region" description="Basic and acidic residues" evidence="1">
    <location>
        <begin position="98"/>
        <end position="108"/>
    </location>
</feature>
<organism evidence="2 3">
    <name type="scientific">Cervus elaphus hippelaphus</name>
    <name type="common">European red deer</name>
    <dbReference type="NCBI Taxonomy" id="46360"/>
    <lineage>
        <taxon>Eukaryota</taxon>
        <taxon>Metazoa</taxon>
        <taxon>Chordata</taxon>
        <taxon>Craniata</taxon>
        <taxon>Vertebrata</taxon>
        <taxon>Euteleostomi</taxon>
        <taxon>Mammalia</taxon>
        <taxon>Eutheria</taxon>
        <taxon>Laurasiatheria</taxon>
        <taxon>Artiodactyla</taxon>
        <taxon>Ruminantia</taxon>
        <taxon>Pecora</taxon>
        <taxon>Cervidae</taxon>
        <taxon>Cervinae</taxon>
        <taxon>Cervus</taxon>
    </lineage>
</organism>
<feature type="region of interest" description="Disordered" evidence="1">
    <location>
        <begin position="1"/>
        <end position="190"/>
    </location>
</feature>
<comment type="caution">
    <text evidence="2">The sequence shown here is derived from an EMBL/GenBank/DDBJ whole genome shotgun (WGS) entry which is preliminary data.</text>
</comment>
<evidence type="ECO:0000313" key="2">
    <source>
        <dbReference type="EMBL" id="OWK06451.1"/>
    </source>
</evidence>
<dbReference type="Proteomes" id="UP000242450">
    <property type="component" value="Chromosome 18"/>
</dbReference>